<gene>
    <name evidence="1" type="ORF">SCF082_LOCUS1941</name>
</gene>
<evidence type="ECO:0000313" key="2">
    <source>
        <dbReference type="Proteomes" id="UP001642464"/>
    </source>
</evidence>
<comment type="caution">
    <text evidence="1">The sequence shown here is derived from an EMBL/GenBank/DDBJ whole genome shotgun (WGS) entry which is preliminary data.</text>
</comment>
<organism evidence="1 2">
    <name type="scientific">Durusdinium trenchii</name>
    <dbReference type="NCBI Taxonomy" id="1381693"/>
    <lineage>
        <taxon>Eukaryota</taxon>
        <taxon>Sar</taxon>
        <taxon>Alveolata</taxon>
        <taxon>Dinophyceae</taxon>
        <taxon>Suessiales</taxon>
        <taxon>Symbiodiniaceae</taxon>
        <taxon>Durusdinium</taxon>
    </lineage>
</organism>
<reference evidence="1 2" key="1">
    <citation type="submission" date="2024-02" db="EMBL/GenBank/DDBJ databases">
        <authorList>
            <person name="Chen Y."/>
            <person name="Shah S."/>
            <person name="Dougan E. K."/>
            <person name="Thang M."/>
            <person name="Chan C."/>
        </authorList>
    </citation>
    <scope>NUCLEOTIDE SEQUENCE [LARGE SCALE GENOMIC DNA]</scope>
</reference>
<sequence>NLWSQAIDVSKRSMTEEKAVSESDALVSKLEALTGTLSSDLQPKTLMGLIQNINDCSSAKDVLDKMLASNKEETKKKGSNFEAVLNKLGKTVDAFTPAATQQLPKFLQDLWLNTSELTLVLETKVLDCFCECAVQGLH</sequence>
<dbReference type="EMBL" id="CAXAMM010000954">
    <property type="protein sequence ID" value="CAK8989729.1"/>
    <property type="molecule type" value="Genomic_DNA"/>
</dbReference>
<proteinExistence type="predicted"/>
<dbReference type="Proteomes" id="UP001642464">
    <property type="component" value="Unassembled WGS sequence"/>
</dbReference>
<evidence type="ECO:0000313" key="1">
    <source>
        <dbReference type="EMBL" id="CAK8989729.1"/>
    </source>
</evidence>
<keyword evidence="2" id="KW-1185">Reference proteome</keyword>
<protein>
    <submittedName>
        <fullName evidence="1">Uncharacterized protein</fullName>
    </submittedName>
</protein>
<feature type="non-terminal residue" evidence="1">
    <location>
        <position position="1"/>
    </location>
</feature>
<accession>A0ABP0HHP8</accession>
<name>A0ABP0HHP8_9DINO</name>